<feature type="region of interest" description="Disordered" evidence="10">
    <location>
        <begin position="510"/>
        <end position="530"/>
    </location>
</feature>
<dbReference type="Gene3D" id="3.30.930.10">
    <property type="entry name" value="Bira Bifunctional Protein, Domain 2"/>
    <property type="match status" value="1"/>
</dbReference>
<feature type="domain" description="Aminoacyl-transfer RNA synthetases class-II family profile" evidence="11">
    <location>
        <begin position="157"/>
        <end position="487"/>
    </location>
</feature>
<dbReference type="Proteomes" id="UP000324800">
    <property type="component" value="Unassembled WGS sequence"/>
</dbReference>
<dbReference type="InterPro" id="IPR033729">
    <property type="entry name" value="SerRS_core"/>
</dbReference>
<evidence type="ECO:0000256" key="2">
    <source>
        <dbReference type="ARBA" id="ARBA00022598"/>
    </source>
</evidence>
<reference evidence="12 13" key="1">
    <citation type="submission" date="2019-03" db="EMBL/GenBank/DDBJ databases">
        <title>Single cell metagenomics reveals metabolic interactions within the superorganism composed of flagellate Streblomastix strix and complex community of Bacteroidetes bacteria on its surface.</title>
        <authorList>
            <person name="Treitli S.C."/>
            <person name="Kolisko M."/>
            <person name="Husnik F."/>
            <person name="Keeling P."/>
            <person name="Hampl V."/>
        </authorList>
    </citation>
    <scope>NUCLEOTIDE SEQUENCE [LARGE SCALE GENOMIC DNA]</scope>
    <source>
        <strain evidence="12">ST1C</strain>
    </source>
</reference>
<protein>
    <recommendedName>
        <fullName evidence="1">serine--tRNA ligase</fullName>
        <ecNumber evidence="1">6.1.1.11</ecNumber>
    </recommendedName>
    <alternativeName>
        <fullName evidence="6">Seryl-tRNA synthetase</fullName>
    </alternativeName>
</protein>
<keyword evidence="9" id="KW-0175">Coiled coil</keyword>
<evidence type="ECO:0000256" key="8">
    <source>
        <dbReference type="PIRSR" id="PIRSR001529-2"/>
    </source>
</evidence>
<dbReference type="InterPro" id="IPR002317">
    <property type="entry name" value="Ser-tRNA-ligase_type_1"/>
</dbReference>
<comment type="caution">
    <text evidence="12">The sequence shown here is derived from an EMBL/GenBank/DDBJ whole genome shotgun (WGS) entry which is preliminary data.</text>
</comment>
<dbReference type="AlphaFoldDB" id="A0A5J4VNA5"/>
<evidence type="ECO:0000256" key="1">
    <source>
        <dbReference type="ARBA" id="ARBA00012840"/>
    </source>
</evidence>
<evidence type="ECO:0000259" key="11">
    <source>
        <dbReference type="PROSITE" id="PS50862"/>
    </source>
</evidence>
<dbReference type="GO" id="GO:0006434">
    <property type="term" value="P:seryl-tRNA aminoacylation"/>
    <property type="evidence" value="ECO:0007669"/>
    <property type="project" value="InterPro"/>
</dbReference>
<dbReference type="CDD" id="cd00770">
    <property type="entry name" value="SerRS_core"/>
    <property type="match status" value="1"/>
</dbReference>
<organism evidence="12 13">
    <name type="scientific">Streblomastix strix</name>
    <dbReference type="NCBI Taxonomy" id="222440"/>
    <lineage>
        <taxon>Eukaryota</taxon>
        <taxon>Metamonada</taxon>
        <taxon>Preaxostyla</taxon>
        <taxon>Oxymonadida</taxon>
        <taxon>Streblomastigidae</taxon>
        <taxon>Streblomastix</taxon>
    </lineage>
</organism>
<dbReference type="InterPro" id="IPR045864">
    <property type="entry name" value="aa-tRNA-synth_II/BPL/LPL"/>
</dbReference>
<feature type="region of interest" description="Disordered" evidence="10">
    <location>
        <begin position="328"/>
        <end position="361"/>
    </location>
</feature>
<feature type="compositionally biased region" description="Basic and acidic residues" evidence="10">
    <location>
        <begin position="328"/>
        <end position="356"/>
    </location>
</feature>
<name>A0A5J4VNA5_9EUKA</name>
<evidence type="ECO:0000313" key="13">
    <source>
        <dbReference type="Proteomes" id="UP000324800"/>
    </source>
</evidence>
<feature type="coiled-coil region" evidence="9">
    <location>
        <begin position="81"/>
        <end position="115"/>
    </location>
</feature>
<dbReference type="InterPro" id="IPR006195">
    <property type="entry name" value="aa-tRNA-synth_II"/>
</dbReference>
<dbReference type="PRINTS" id="PR00981">
    <property type="entry name" value="TRNASYNTHSER"/>
</dbReference>
<dbReference type="EMBL" id="SNRW01006065">
    <property type="protein sequence ID" value="KAA6383799.1"/>
    <property type="molecule type" value="Genomic_DNA"/>
</dbReference>
<feature type="site" description="Important for serine binding" evidence="7">
    <location>
        <position position="463"/>
    </location>
</feature>
<sequence length="530" mass="61042">MKILLDGHDTFRDISHETKRRKSTDLVLQAKEIDELWRKKCFQVEQKRKDKHKIDKDVADKFKEQKKLGAKKDDEGAKDAQTKIETEIEELKQKGRDLNAEIENGQLEIVQLEKDLCTKINQIGVPCAQESPDFEDEKDNIIVRIVGPVQKQEGKLSHIDLIRMIGGVEYNHAIKVAGGRAYYLKGDSVLLLMALEQLATRHLVERGFTPILPPFFMNKEIMAECAQLEEFDETLYKVTGEGEDKYLIATSEQPLTCLHRGDWMEPQDLPIRYMGKSTCFRKEAGSHGKDTLGIFRIHQFDKIEQMCITAPEGEADYQKRVRIEKKEKVKEKKKDKVKDKDNEDQKGIGEEQKDNINLDEDGNDGHLIGSWAMFHEMIKNSEDFYQKLGFGYRIVNIVAGALNNAAAMKYDLEAYFPGSDAFRELVSCSNCLDYQSRRLGIRYGVSASKEKKERKYVHMLNATLSALQRTLCCLLETHQTPEGIAVPEVLWPYLDDKRHFIKFKLTKKQIDEQDKSDSKQKEKGKKEDKE</sequence>
<feature type="binding site" evidence="7">
    <location>
        <position position="461"/>
    </location>
    <ligand>
        <name>L-serine</name>
        <dbReference type="ChEBI" id="CHEBI:33384"/>
    </ligand>
</feature>
<dbReference type="EC" id="6.1.1.11" evidence="1"/>
<keyword evidence="4 8" id="KW-0067">ATP-binding</keyword>
<evidence type="ECO:0000256" key="3">
    <source>
        <dbReference type="ARBA" id="ARBA00022741"/>
    </source>
</evidence>
<evidence type="ECO:0000256" key="9">
    <source>
        <dbReference type="SAM" id="Coils"/>
    </source>
</evidence>
<keyword evidence="5" id="KW-0030">Aminoacyl-tRNA synthetase</keyword>
<feature type="binding site" evidence="8">
    <location>
        <begin position="424"/>
        <end position="427"/>
    </location>
    <ligand>
        <name>ATP</name>
        <dbReference type="ChEBI" id="CHEBI:30616"/>
    </ligand>
</feature>
<gene>
    <name evidence="12" type="ORF">EZS28_020674</name>
</gene>
<dbReference type="GO" id="GO:0005524">
    <property type="term" value="F:ATP binding"/>
    <property type="evidence" value="ECO:0007669"/>
    <property type="project" value="UniProtKB-KW"/>
</dbReference>
<keyword evidence="2 12" id="KW-0436">Ligase</keyword>
<feature type="binding site" evidence="7">
    <location>
        <position position="281"/>
    </location>
    <ligand>
        <name>L-serine</name>
        <dbReference type="ChEBI" id="CHEBI:33384"/>
    </ligand>
</feature>
<dbReference type="PANTHER" id="PTHR11778">
    <property type="entry name" value="SERYL-TRNA SYNTHETASE"/>
    <property type="match status" value="1"/>
</dbReference>
<dbReference type="PROSITE" id="PS50862">
    <property type="entry name" value="AA_TRNA_LIGASE_II"/>
    <property type="match status" value="1"/>
</dbReference>
<dbReference type="GO" id="GO:0004828">
    <property type="term" value="F:serine-tRNA ligase activity"/>
    <property type="evidence" value="ECO:0007669"/>
    <property type="project" value="UniProtKB-EC"/>
</dbReference>
<evidence type="ECO:0000256" key="4">
    <source>
        <dbReference type="ARBA" id="ARBA00022840"/>
    </source>
</evidence>
<keyword evidence="3" id="KW-0547">Nucleotide-binding</keyword>
<feature type="binding site" evidence="8">
    <location>
        <begin position="281"/>
        <end position="283"/>
    </location>
    <ligand>
        <name>ATP</name>
        <dbReference type="ChEBI" id="CHEBI:30616"/>
    </ligand>
</feature>
<dbReference type="Pfam" id="PF00587">
    <property type="entry name" value="tRNA-synt_2b"/>
    <property type="match status" value="2"/>
</dbReference>
<dbReference type="Gene3D" id="1.10.287.40">
    <property type="entry name" value="Serine-tRNA synthetase, tRNA binding domain"/>
    <property type="match status" value="1"/>
</dbReference>
<evidence type="ECO:0000256" key="7">
    <source>
        <dbReference type="PIRSR" id="PIRSR001529-1"/>
    </source>
</evidence>
<evidence type="ECO:0000313" key="12">
    <source>
        <dbReference type="EMBL" id="KAA6383799.1"/>
    </source>
</evidence>
<proteinExistence type="predicted"/>
<evidence type="ECO:0000256" key="6">
    <source>
        <dbReference type="ARBA" id="ARBA00031113"/>
    </source>
</evidence>
<dbReference type="PIRSF" id="PIRSF001529">
    <property type="entry name" value="Ser-tRNA-synth_IIa"/>
    <property type="match status" value="1"/>
</dbReference>
<dbReference type="SUPFAM" id="SSF55681">
    <property type="entry name" value="Class II aaRS and biotin synthetases"/>
    <property type="match status" value="1"/>
</dbReference>
<dbReference type="InterPro" id="IPR002314">
    <property type="entry name" value="aa-tRNA-synt_IIb"/>
</dbReference>
<evidence type="ECO:0000256" key="5">
    <source>
        <dbReference type="ARBA" id="ARBA00023146"/>
    </source>
</evidence>
<accession>A0A5J4VNA5</accession>
<evidence type="ECO:0000256" key="10">
    <source>
        <dbReference type="SAM" id="MobiDB-lite"/>
    </source>
</evidence>
<dbReference type="InterPro" id="IPR042103">
    <property type="entry name" value="SerRS_1_N_sf"/>
</dbReference>
<feature type="binding site" evidence="7">
    <location>
        <position position="304"/>
    </location>
    <ligand>
        <name>L-serine</name>
        <dbReference type="ChEBI" id="CHEBI:33384"/>
    </ligand>
</feature>
<dbReference type="OrthoDB" id="10264585at2759"/>
<feature type="binding site" evidence="7">
    <location>
        <position position="250"/>
    </location>
    <ligand>
        <name>L-serine</name>
        <dbReference type="ChEBI" id="CHEBI:33384"/>
    </ligand>
</feature>